<dbReference type="Gene3D" id="3.10.129.10">
    <property type="entry name" value="Hotdog Thioesterase"/>
    <property type="match status" value="1"/>
</dbReference>
<dbReference type="EMBL" id="CP018258">
    <property type="protein sequence ID" value="APV43602.1"/>
    <property type="molecule type" value="Genomic_DNA"/>
</dbReference>
<dbReference type="AlphaFoldDB" id="A0A1P8F5I2"/>
<sequence>MAAMERIPILELKNKAGYELPPLVFEIDKTLISRFAAAVGDGSPRWQTEAPPSLIPALGFDRVYELLASSEDIAVLHGATEVEFFRNVSLGDTISMKSKIASARERISGGKTTVFVNVDASYTNQLDEPVATCRQTAIVTSK</sequence>
<evidence type="ECO:0000313" key="3">
    <source>
        <dbReference type="Proteomes" id="UP000185934"/>
    </source>
</evidence>
<accession>A0A1P8F5I2</accession>
<proteinExistence type="predicted"/>
<dbReference type="Pfam" id="PF13452">
    <property type="entry name" value="FAS1_DH_region"/>
    <property type="match status" value="1"/>
</dbReference>
<dbReference type="InterPro" id="IPR039569">
    <property type="entry name" value="FAS1-like_DH_region"/>
</dbReference>
<dbReference type="RefSeq" id="WP_076003398.1">
    <property type="nucleotide sequence ID" value="NZ_CP018258.1"/>
</dbReference>
<feature type="domain" description="FAS1-like dehydratase" evidence="1">
    <location>
        <begin position="17"/>
        <end position="132"/>
    </location>
</feature>
<evidence type="ECO:0000313" key="2">
    <source>
        <dbReference type="EMBL" id="APV43602.1"/>
    </source>
</evidence>
<name>A0A1P8F5I2_9CHLR</name>
<protein>
    <submittedName>
        <fullName evidence="2">N-terminal half of MaoC dehydratase</fullName>
    </submittedName>
</protein>
<dbReference type="InterPro" id="IPR029069">
    <property type="entry name" value="HotDog_dom_sf"/>
</dbReference>
<reference evidence="3" key="1">
    <citation type="submission" date="2016-11" db="EMBL/GenBank/DDBJ databases">
        <title>Dehalogenimonas formicexedens sp. nov., a chlorinated alkane respiring bacterium isolated from contaminated groundwater.</title>
        <authorList>
            <person name="Key T.A."/>
            <person name="Bowman K.S."/>
            <person name="Lee I."/>
            <person name="Chun J."/>
            <person name="Albuquerque L."/>
            <person name="da Costa M.S."/>
            <person name="Rainey F.A."/>
            <person name="Moe W.M."/>
        </authorList>
    </citation>
    <scope>NUCLEOTIDE SEQUENCE [LARGE SCALE GENOMIC DNA]</scope>
    <source>
        <strain evidence="3">NSZ-14</strain>
    </source>
</reference>
<dbReference type="STRING" id="1839801.Dform_00239"/>
<dbReference type="SUPFAM" id="SSF54637">
    <property type="entry name" value="Thioesterase/thiol ester dehydrase-isomerase"/>
    <property type="match status" value="1"/>
</dbReference>
<dbReference type="Proteomes" id="UP000185934">
    <property type="component" value="Chromosome"/>
</dbReference>
<dbReference type="OrthoDB" id="156073at2"/>
<evidence type="ECO:0000259" key="1">
    <source>
        <dbReference type="Pfam" id="PF13452"/>
    </source>
</evidence>
<dbReference type="KEGG" id="dfo:Dform_00239"/>
<keyword evidence="3" id="KW-1185">Reference proteome</keyword>
<gene>
    <name evidence="2" type="ORF">Dform_00239</name>
</gene>
<organism evidence="2 3">
    <name type="scientific">Dehalogenimonas formicexedens</name>
    <dbReference type="NCBI Taxonomy" id="1839801"/>
    <lineage>
        <taxon>Bacteria</taxon>
        <taxon>Bacillati</taxon>
        <taxon>Chloroflexota</taxon>
        <taxon>Dehalococcoidia</taxon>
        <taxon>Dehalococcoidales</taxon>
        <taxon>Dehalococcoidaceae</taxon>
        <taxon>Dehalogenimonas</taxon>
    </lineage>
</organism>